<proteinExistence type="predicted"/>
<dbReference type="Proteomes" id="UP000688947">
    <property type="component" value="Unassembled WGS sequence"/>
</dbReference>
<sequence length="109" mass="12019">MNIKLDEAEHEMKLTGDKFKKTSNSSAAGSCHFESLSALHCTDQETRTMRTSLTLALAAILCTLLSVPIVQAEEGRLQIGQIKPTNRRAEETEEKFVKASLPKIQHAGH</sequence>
<name>A0A8T1UBK2_9STRA</name>
<feature type="compositionally biased region" description="Basic and acidic residues" evidence="1">
    <location>
        <begin position="87"/>
        <end position="97"/>
    </location>
</feature>
<dbReference type="VEuPathDB" id="FungiDB:PC110_g12094"/>
<protein>
    <submittedName>
        <fullName evidence="2">Uncharacterized protein</fullName>
    </submittedName>
</protein>
<reference evidence="2" key="1">
    <citation type="submission" date="2021-01" db="EMBL/GenBank/DDBJ databases">
        <title>Phytophthora aleatoria, a newly-described species from Pinus radiata is distinct from Phytophthora cactorum isolates based on comparative genomics.</title>
        <authorList>
            <person name="Mcdougal R."/>
            <person name="Panda P."/>
            <person name="Williams N."/>
            <person name="Studholme D.J."/>
        </authorList>
    </citation>
    <scope>NUCLEOTIDE SEQUENCE</scope>
    <source>
        <strain evidence="2">NZFS 3830</strain>
    </source>
</reference>
<comment type="caution">
    <text evidence="2">The sequence shown here is derived from an EMBL/GenBank/DDBJ whole genome shotgun (WGS) entry which is preliminary data.</text>
</comment>
<evidence type="ECO:0000256" key="1">
    <source>
        <dbReference type="SAM" id="MobiDB-lite"/>
    </source>
</evidence>
<feature type="region of interest" description="Disordered" evidence="1">
    <location>
        <begin position="86"/>
        <end position="109"/>
    </location>
</feature>
<dbReference type="OrthoDB" id="121009at2759"/>
<organism evidence="2 3">
    <name type="scientific">Phytophthora cactorum</name>
    <dbReference type="NCBI Taxonomy" id="29920"/>
    <lineage>
        <taxon>Eukaryota</taxon>
        <taxon>Sar</taxon>
        <taxon>Stramenopiles</taxon>
        <taxon>Oomycota</taxon>
        <taxon>Peronosporomycetes</taxon>
        <taxon>Peronosporales</taxon>
        <taxon>Peronosporaceae</taxon>
        <taxon>Phytophthora</taxon>
    </lineage>
</organism>
<accession>A0A8T1UBK2</accession>
<dbReference type="EMBL" id="JAENGZ010000430">
    <property type="protein sequence ID" value="KAG6959543.1"/>
    <property type="molecule type" value="Genomic_DNA"/>
</dbReference>
<evidence type="ECO:0000313" key="3">
    <source>
        <dbReference type="Proteomes" id="UP000688947"/>
    </source>
</evidence>
<gene>
    <name evidence="2" type="ORF">JG687_00008730</name>
</gene>
<evidence type="ECO:0000313" key="2">
    <source>
        <dbReference type="EMBL" id="KAG6959543.1"/>
    </source>
</evidence>
<dbReference type="AlphaFoldDB" id="A0A8T1UBK2"/>